<dbReference type="EMBL" id="JBHSIS010000011">
    <property type="protein sequence ID" value="MFC4856830.1"/>
    <property type="molecule type" value="Genomic_DNA"/>
</dbReference>
<proteinExistence type="predicted"/>
<evidence type="ECO:0000256" key="1">
    <source>
        <dbReference type="SAM" id="SignalP"/>
    </source>
</evidence>
<dbReference type="RefSeq" id="WP_378058817.1">
    <property type="nucleotide sequence ID" value="NZ_JBHSIS010000011.1"/>
</dbReference>
<accession>A0ABV9S579</accession>
<keyword evidence="1" id="KW-0732">Signal</keyword>
<keyword evidence="3" id="KW-1185">Reference proteome</keyword>
<reference evidence="3" key="1">
    <citation type="journal article" date="2019" name="Int. J. Syst. Evol. Microbiol.">
        <title>The Global Catalogue of Microorganisms (GCM) 10K type strain sequencing project: providing services to taxonomists for standard genome sequencing and annotation.</title>
        <authorList>
            <consortium name="The Broad Institute Genomics Platform"/>
            <consortium name="The Broad Institute Genome Sequencing Center for Infectious Disease"/>
            <person name="Wu L."/>
            <person name="Ma J."/>
        </authorList>
    </citation>
    <scope>NUCLEOTIDE SEQUENCE [LARGE SCALE GENOMIC DNA]</scope>
    <source>
        <strain evidence="3">ZS-22-S1</strain>
    </source>
</reference>
<evidence type="ECO:0000313" key="3">
    <source>
        <dbReference type="Proteomes" id="UP001595859"/>
    </source>
</evidence>
<name>A0ABV9S579_9PSEU</name>
<comment type="caution">
    <text evidence="2">The sequence shown here is derived from an EMBL/GenBank/DDBJ whole genome shotgun (WGS) entry which is preliminary data.</text>
</comment>
<evidence type="ECO:0000313" key="2">
    <source>
        <dbReference type="EMBL" id="MFC4856830.1"/>
    </source>
</evidence>
<gene>
    <name evidence="2" type="ORF">ACFPCV_25275</name>
</gene>
<feature type="chain" id="PRO_5046674306" evidence="1">
    <location>
        <begin position="31"/>
        <end position="178"/>
    </location>
</feature>
<protein>
    <submittedName>
        <fullName evidence="2">Uncharacterized protein</fullName>
    </submittedName>
</protein>
<sequence>MKLTTGAIGRRARTIAAAAVILLTAGLAGAVTTTSAGANPIGSCGSVSKFTMTFNTGGDDLRYNSEVIVGIKVSYLAQPIPLKPVFGQFPNHTTKVKADITFATTGQTVNSCYIRGQHLTLVSHSTVWEGPDNWDMNSFDIVGYTSAGVVKYQHSSGPGAPRFRFTQSNPTLVLNDWA</sequence>
<organism evidence="2 3">
    <name type="scientific">Actinophytocola glycyrrhizae</name>
    <dbReference type="NCBI Taxonomy" id="2044873"/>
    <lineage>
        <taxon>Bacteria</taxon>
        <taxon>Bacillati</taxon>
        <taxon>Actinomycetota</taxon>
        <taxon>Actinomycetes</taxon>
        <taxon>Pseudonocardiales</taxon>
        <taxon>Pseudonocardiaceae</taxon>
    </lineage>
</organism>
<feature type="signal peptide" evidence="1">
    <location>
        <begin position="1"/>
        <end position="30"/>
    </location>
</feature>
<dbReference type="Proteomes" id="UP001595859">
    <property type="component" value="Unassembled WGS sequence"/>
</dbReference>